<evidence type="ECO:0000256" key="3">
    <source>
        <dbReference type="ARBA" id="ARBA00022692"/>
    </source>
</evidence>
<evidence type="ECO:0000313" key="10">
    <source>
        <dbReference type="EMBL" id="EAP73680.1"/>
    </source>
</evidence>
<evidence type="ECO:0000256" key="7">
    <source>
        <dbReference type="SAM" id="MobiDB-lite"/>
    </source>
</evidence>
<keyword evidence="5" id="KW-0406">Ion transport</keyword>
<dbReference type="Proteomes" id="UP000005933">
    <property type="component" value="Unassembled WGS sequence"/>
</dbReference>
<dbReference type="PANTHER" id="PTHR45755">
    <property type="match status" value="1"/>
</dbReference>
<dbReference type="GO" id="GO:0005385">
    <property type="term" value="F:zinc ion transmembrane transporter activity"/>
    <property type="evidence" value="ECO:0007669"/>
    <property type="project" value="InterPro"/>
</dbReference>
<dbReference type="SUPFAM" id="SSF161111">
    <property type="entry name" value="Cation efflux protein transmembrane domain-like"/>
    <property type="match status" value="1"/>
</dbReference>
<dbReference type="InterPro" id="IPR027469">
    <property type="entry name" value="Cation_efflux_TMD_sf"/>
</dbReference>
<keyword evidence="6 8" id="KW-0472">Membrane</keyword>
<evidence type="ECO:0000256" key="5">
    <source>
        <dbReference type="ARBA" id="ARBA00023065"/>
    </source>
</evidence>
<dbReference type="GO" id="GO:0016020">
    <property type="term" value="C:membrane"/>
    <property type="evidence" value="ECO:0007669"/>
    <property type="project" value="UniProtKB-SubCell"/>
</dbReference>
<dbReference type="InterPro" id="IPR045316">
    <property type="entry name" value="Msc2-like"/>
</dbReference>
<reference evidence="10 11" key="1">
    <citation type="journal article" date="2006" name="Mol. Plant Microbe Interact.">
        <title>Identification of open reading frames unique to a select agent: Ralstonia solanacearum race 3 biovar 2.</title>
        <authorList>
            <person name="Gabriel D.W."/>
            <person name="Allen C."/>
            <person name="Schell M."/>
            <person name="Denny T.P."/>
            <person name="Greenberg J.T."/>
            <person name="Duan Y.P."/>
            <person name="Flores-Cruz Z."/>
            <person name="Huang Q."/>
            <person name="Clifford J.M."/>
            <person name="Presting G."/>
            <person name="Gonzalez E.T."/>
            <person name="Reddy J."/>
            <person name="Elphinstone J."/>
            <person name="Swanson J."/>
            <person name="Yao J."/>
            <person name="Mulholland V."/>
            <person name="Liu L."/>
            <person name="Farmerie W."/>
            <person name="Patnaikuni M."/>
            <person name="Balogh B."/>
            <person name="Norman D."/>
            <person name="Alvarez A."/>
            <person name="Castillo J.A."/>
            <person name="Jones J."/>
            <person name="Saddler G."/>
            <person name="Walunas T."/>
            <person name="Zhukov A."/>
            <person name="Mikhailova N."/>
        </authorList>
    </citation>
    <scope>NUCLEOTIDE SEQUENCE [LARGE SCALE GENOMIC DNA]</scope>
    <source>
        <strain evidence="10 11">UW551</strain>
    </source>
</reference>
<dbReference type="Pfam" id="PF01545">
    <property type="entry name" value="Cation_efflux"/>
    <property type="match status" value="1"/>
</dbReference>
<evidence type="ECO:0000256" key="1">
    <source>
        <dbReference type="ARBA" id="ARBA00004141"/>
    </source>
</evidence>
<evidence type="ECO:0000256" key="2">
    <source>
        <dbReference type="ARBA" id="ARBA00022448"/>
    </source>
</evidence>
<feature type="region of interest" description="Disordered" evidence="7">
    <location>
        <begin position="1"/>
        <end position="29"/>
    </location>
</feature>
<evidence type="ECO:0000256" key="6">
    <source>
        <dbReference type="ARBA" id="ARBA00023136"/>
    </source>
</evidence>
<comment type="caution">
    <text evidence="10">The sequence shown here is derived from an EMBL/GenBank/DDBJ whole genome shotgun (WGS) entry which is preliminary data.</text>
</comment>
<dbReference type="InterPro" id="IPR002524">
    <property type="entry name" value="Cation_efflux"/>
</dbReference>
<dbReference type="NCBIfam" id="TIGR01297">
    <property type="entry name" value="CDF"/>
    <property type="match status" value="1"/>
</dbReference>
<comment type="subcellular location">
    <subcellularLocation>
        <location evidence="1">Membrane</location>
        <topology evidence="1">Multi-pass membrane protein</topology>
    </subcellularLocation>
</comment>
<feature type="transmembrane region" description="Helical" evidence="8">
    <location>
        <begin position="127"/>
        <end position="149"/>
    </location>
</feature>
<feature type="compositionally biased region" description="Basic and acidic residues" evidence="7">
    <location>
        <begin position="194"/>
        <end position="268"/>
    </location>
</feature>
<sequence length="439" mass="48632">MRPAASRRPRATRSTSTATDRPGRSGCREDAMIRSAQPTLHGHDAAAWRHSHRFVEARPRAERRTLYAVLLTAAMMVAEILGGWWTGSMALLADGWHMSTHVLALGIALAAYVIARRLGEDPRFTFGTWKIEILGSFASALLLGVVGVLVVVESVQHLLAPVDIHYNEALWVTAIGLAVNVVCALWLAGAHDHDHGHDHAHGPTGTRRHDDDHDRDKERNKERDDTHEHETPHRDHDHDRRREHDHEHQPEHDHDEHRHRDHPQEAALHRHRHAAHAHPHDAHGHHPHHHDLNLRAAYLHVMADAATSVLALGALSTGKYLGLRWIDPMVGIVGALVIGQWAYSLLKRAGGVLLDRGDDPDLQDAIQRALEAESGVVVNDLHLWRVGPGKFACVIALASPSPRSPGHYKARLAHFAALVHVTVEVNHCCELAGQVPAHA</sequence>
<feature type="domain" description="Cation efflux protein transmembrane" evidence="9">
    <location>
        <begin position="66"/>
        <end position="354"/>
    </location>
</feature>
<dbReference type="InterPro" id="IPR058533">
    <property type="entry name" value="Cation_efflux_TM"/>
</dbReference>
<dbReference type="Gene3D" id="1.20.1510.10">
    <property type="entry name" value="Cation efflux protein transmembrane domain"/>
    <property type="match status" value="1"/>
</dbReference>
<feature type="transmembrane region" description="Helical" evidence="8">
    <location>
        <begin position="98"/>
        <end position="115"/>
    </location>
</feature>
<dbReference type="PANTHER" id="PTHR45755:SF4">
    <property type="entry name" value="ZINC TRANSPORTER 7"/>
    <property type="match status" value="1"/>
</dbReference>
<gene>
    <name evidence="10" type="primary">czcD</name>
    <name evidence="10" type="ORF">RRSL_02685</name>
</gene>
<protein>
    <submittedName>
        <fullName evidence="10">CzcD</fullName>
    </submittedName>
</protein>
<evidence type="ECO:0000259" key="9">
    <source>
        <dbReference type="Pfam" id="PF01545"/>
    </source>
</evidence>
<dbReference type="AlphaFoldDB" id="A0AB33VFQ3"/>
<evidence type="ECO:0000256" key="8">
    <source>
        <dbReference type="SAM" id="Phobius"/>
    </source>
</evidence>
<accession>A0AB33VFQ3</accession>
<organism evidence="10 11">
    <name type="scientific">Ralstonia solanacearum (strain UW551)</name>
    <dbReference type="NCBI Taxonomy" id="342110"/>
    <lineage>
        <taxon>Bacteria</taxon>
        <taxon>Pseudomonadati</taxon>
        <taxon>Pseudomonadota</taxon>
        <taxon>Betaproteobacteria</taxon>
        <taxon>Burkholderiales</taxon>
        <taxon>Burkholderiaceae</taxon>
        <taxon>Ralstonia</taxon>
        <taxon>Ralstonia solanacearum species complex</taxon>
    </lineage>
</organism>
<keyword evidence="4 8" id="KW-1133">Transmembrane helix</keyword>
<feature type="region of interest" description="Disordered" evidence="7">
    <location>
        <begin position="194"/>
        <end position="289"/>
    </location>
</feature>
<dbReference type="GO" id="GO:0006882">
    <property type="term" value="P:intracellular zinc ion homeostasis"/>
    <property type="evidence" value="ECO:0007669"/>
    <property type="project" value="InterPro"/>
</dbReference>
<evidence type="ECO:0000313" key="11">
    <source>
        <dbReference type="Proteomes" id="UP000005933"/>
    </source>
</evidence>
<name>A0AB33VFQ3_RALSU</name>
<feature type="transmembrane region" description="Helical" evidence="8">
    <location>
        <begin position="328"/>
        <end position="346"/>
    </location>
</feature>
<feature type="transmembrane region" description="Helical" evidence="8">
    <location>
        <begin position="66"/>
        <end position="86"/>
    </location>
</feature>
<dbReference type="EMBL" id="AAKL01000011">
    <property type="protein sequence ID" value="EAP73680.1"/>
    <property type="molecule type" value="Genomic_DNA"/>
</dbReference>
<evidence type="ECO:0000256" key="4">
    <source>
        <dbReference type="ARBA" id="ARBA00022989"/>
    </source>
</evidence>
<proteinExistence type="predicted"/>
<feature type="transmembrane region" description="Helical" evidence="8">
    <location>
        <begin position="169"/>
        <end position="188"/>
    </location>
</feature>
<keyword evidence="3 8" id="KW-0812">Transmembrane</keyword>
<feature type="compositionally biased region" description="Basic residues" evidence="7">
    <location>
        <begin position="1"/>
        <end position="11"/>
    </location>
</feature>
<keyword evidence="2" id="KW-0813">Transport</keyword>